<evidence type="ECO:0000256" key="1">
    <source>
        <dbReference type="SAM" id="Phobius"/>
    </source>
</evidence>
<keyword evidence="1" id="KW-1133">Transmembrane helix</keyword>
<comment type="caution">
    <text evidence="2">The sequence shown here is derived from an EMBL/GenBank/DDBJ whole genome shotgun (WGS) entry which is preliminary data.</text>
</comment>
<dbReference type="RefSeq" id="WP_167228638.1">
    <property type="nucleotide sequence ID" value="NZ_VUYU01000019.1"/>
</dbReference>
<gene>
    <name evidence="2" type="ORF">F0185_23615</name>
</gene>
<dbReference type="EMBL" id="VUYU01000019">
    <property type="protein sequence ID" value="NHZ36557.1"/>
    <property type="molecule type" value="Genomic_DNA"/>
</dbReference>
<reference evidence="2 3" key="1">
    <citation type="submission" date="2019-09" db="EMBL/GenBank/DDBJ databases">
        <title>Taxonomy of Antarctic Massilia spp.: description of Massilia rubra sp. nov., Massilia aquatica sp. nov., Massilia mucilaginosa sp. nov., Massilia frigida sp. nov. isolated from streams, lakes and regoliths.</title>
        <authorList>
            <person name="Holochova P."/>
            <person name="Sedlacek I."/>
            <person name="Kralova S."/>
            <person name="Maslanova I."/>
            <person name="Busse H.-J."/>
            <person name="Stankova E."/>
            <person name="Vrbovska V."/>
            <person name="Kovarovic V."/>
            <person name="Bartak M."/>
            <person name="Svec P."/>
            <person name="Pantucek R."/>
        </authorList>
    </citation>
    <scope>NUCLEOTIDE SEQUENCE [LARGE SCALE GENOMIC DNA]</scope>
    <source>
        <strain evidence="2 3">CCM 8692</strain>
    </source>
</reference>
<name>A0ABX0LWP0_9BURK</name>
<protein>
    <submittedName>
        <fullName evidence="2">Uncharacterized protein</fullName>
    </submittedName>
</protein>
<accession>A0ABX0LWP0</accession>
<sequence>MNRNVDEVTVRRLAGLANVISALLAAIPILASHTQADALQTCATMAADVADELDKITKEAI</sequence>
<keyword evidence="3" id="KW-1185">Reference proteome</keyword>
<keyword evidence="1" id="KW-0472">Membrane</keyword>
<dbReference type="Proteomes" id="UP000785613">
    <property type="component" value="Unassembled WGS sequence"/>
</dbReference>
<evidence type="ECO:0000313" key="3">
    <source>
        <dbReference type="Proteomes" id="UP000785613"/>
    </source>
</evidence>
<feature type="transmembrane region" description="Helical" evidence="1">
    <location>
        <begin position="12"/>
        <end position="31"/>
    </location>
</feature>
<evidence type="ECO:0000313" key="2">
    <source>
        <dbReference type="EMBL" id="NHZ36557.1"/>
    </source>
</evidence>
<keyword evidence="1" id="KW-0812">Transmembrane</keyword>
<organism evidence="2 3">
    <name type="scientific">Massilia rubra</name>
    <dbReference type="NCBI Taxonomy" id="2607910"/>
    <lineage>
        <taxon>Bacteria</taxon>
        <taxon>Pseudomonadati</taxon>
        <taxon>Pseudomonadota</taxon>
        <taxon>Betaproteobacteria</taxon>
        <taxon>Burkholderiales</taxon>
        <taxon>Oxalobacteraceae</taxon>
        <taxon>Telluria group</taxon>
        <taxon>Massilia</taxon>
    </lineage>
</organism>
<proteinExistence type="predicted"/>